<dbReference type="RefSeq" id="WP_379514376.1">
    <property type="nucleotide sequence ID" value="NZ_JBHSPA010000016.1"/>
</dbReference>
<name>A0ABW1CGU9_9ACTN</name>
<dbReference type="EMBL" id="JBHSPA010000016">
    <property type="protein sequence ID" value="MFC5824607.1"/>
    <property type="molecule type" value="Genomic_DNA"/>
</dbReference>
<dbReference type="Proteomes" id="UP001596058">
    <property type="component" value="Unassembled WGS sequence"/>
</dbReference>
<protein>
    <submittedName>
        <fullName evidence="1">Uncharacterized protein</fullName>
    </submittedName>
</protein>
<reference evidence="2" key="1">
    <citation type="journal article" date="2019" name="Int. J. Syst. Evol. Microbiol.">
        <title>The Global Catalogue of Microorganisms (GCM) 10K type strain sequencing project: providing services to taxonomists for standard genome sequencing and annotation.</title>
        <authorList>
            <consortium name="The Broad Institute Genomics Platform"/>
            <consortium name="The Broad Institute Genome Sequencing Center for Infectious Disease"/>
            <person name="Wu L."/>
            <person name="Ma J."/>
        </authorList>
    </citation>
    <scope>NUCLEOTIDE SEQUENCE [LARGE SCALE GENOMIC DNA]</scope>
    <source>
        <strain evidence="2">CCUG 53903</strain>
    </source>
</reference>
<evidence type="ECO:0000313" key="2">
    <source>
        <dbReference type="Proteomes" id="UP001596058"/>
    </source>
</evidence>
<accession>A0ABW1CGU9</accession>
<gene>
    <name evidence="1" type="ORF">ACFPZ3_12180</name>
</gene>
<comment type="caution">
    <text evidence="1">The sequence shown here is derived from an EMBL/GenBank/DDBJ whole genome shotgun (WGS) entry which is preliminary data.</text>
</comment>
<keyword evidence="2" id="KW-1185">Reference proteome</keyword>
<proteinExistence type="predicted"/>
<evidence type="ECO:0000313" key="1">
    <source>
        <dbReference type="EMBL" id="MFC5824607.1"/>
    </source>
</evidence>
<sequence length="53" mass="5974">MSTTRMNNVLASMPAARPTRPIMEYTSTSPWVIFVQMSAPYLPKMPAPTFQQV</sequence>
<organism evidence="1 2">
    <name type="scientific">Nonomuraea insulae</name>
    <dbReference type="NCBI Taxonomy" id="1616787"/>
    <lineage>
        <taxon>Bacteria</taxon>
        <taxon>Bacillati</taxon>
        <taxon>Actinomycetota</taxon>
        <taxon>Actinomycetes</taxon>
        <taxon>Streptosporangiales</taxon>
        <taxon>Streptosporangiaceae</taxon>
        <taxon>Nonomuraea</taxon>
    </lineage>
</organism>